<dbReference type="EMBL" id="JBBLXS010000689">
    <property type="protein sequence ID" value="MEK0188630.1"/>
    <property type="molecule type" value="Genomic_DNA"/>
</dbReference>
<dbReference type="InterPro" id="IPR050710">
    <property type="entry name" value="Band7/mec-2_domain"/>
</dbReference>
<evidence type="ECO:0000313" key="2">
    <source>
        <dbReference type="EMBL" id="MEK0188630.1"/>
    </source>
</evidence>
<proteinExistence type="predicted"/>
<dbReference type="PRINTS" id="PR00721">
    <property type="entry name" value="STOMATIN"/>
</dbReference>
<dbReference type="RefSeq" id="WP_340520485.1">
    <property type="nucleotide sequence ID" value="NZ_JBBLXS010000689.1"/>
</dbReference>
<organism evidence="2 3">
    <name type="scientific">Microcoleus anatoxicus PTRS2</name>
    <dbReference type="NCBI Taxonomy" id="2705321"/>
    <lineage>
        <taxon>Bacteria</taxon>
        <taxon>Bacillati</taxon>
        <taxon>Cyanobacteriota</taxon>
        <taxon>Cyanophyceae</taxon>
        <taxon>Oscillatoriophycideae</taxon>
        <taxon>Oscillatoriales</taxon>
        <taxon>Microcoleaceae</taxon>
        <taxon>Microcoleus</taxon>
        <taxon>Microcoleus anatoxicus</taxon>
    </lineage>
</organism>
<dbReference type="Proteomes" id="UP001384579">
    <property type="component" value="Unassembled WGS sequence"/>
</dbReference>
<protein>
    <submittedName>
        <fullName evidence="2">Stomatin-like protein</fullName>
    </submittedName>
</protein>
<dbReference type="Pfam" id="PF01145">
    <property type="entry name" value="Band_7"/>
    <property type="match status" value="1"/>
</dbReference>
<dbReference type="PANTHER" id="PTHR43327:SF10">
    <property type="entry name" value="STOMATIN-LIKE PROTEIN 2, MITOCHONDRIAL"/>
    <property type="match status" value="1"/>
</dbReference>
<evidence type="ECO:0000313" key="3">
    <source>
        <dbReference type="Proteomes" id="UP001384579"/>
    </source>
</evidence>
<accession>A0ABU8YWF1</accession>
<evidence type="ECO:0000259" key="1">
    <source>
        <dbReference type="SMART" id="SM00244"/>
    </source>
</evidence>
<sequence length="279" mass="31362">MGQSILAMLVALILGYAVNSSVKIVSGGDEALVERLGQYKRTLKPGFHFISPVVEKVVCVDTTRERVLDIKPQSAITVDNVVLDVDAVVYWRVVNLQKAYYGIDQIENAIANLVLTTFRGEIGRLPMKEIFGSRDDMNKQLLKKLDEATETWGVKVIRVEIQSITPPKRVQEAMELEQATKSEWQAMVNKATGTKEYMKLLVEALDSHPNSKQVLNYLVTEKYLDAQQKLGESDNAKILFMDPKNMTEALNELMGSMSDIEPHSHHEDMKVIDTHASQD</sequence>
<dbReference type="InterPro" id="IPR001107">
    <property type="entry name" value="Band_7"/>
</dbReference>
<dbReference type="SMART" id="SM00244">
    <property type="entry name" value="PHB"/>
    <property type="match status" value="1"/>
</dbReference>
<dbReference type="InterPro" id="IPR001972">
    <property type="entry name" value="Stomatin_HflK_fam"/>
</dbReference>
<dbReference type="CDD" id="cd08829">
    <property type="entry name" value="SPFH_paraslipin"/>
    <property type="match status" value="1"/>
</dbReference>
<dbReference type="Gene3D" id="3.30.479.30">
    <property type="entry name" value="Band 7 domain"/>
    <property type="match status" value="1"/>
</dbReference>
<comment type="caution">
    <text evidence="2">The sequence shown here is derived from an EMBL/GenBank/DDBJ whole genome shotgun (WGS) entry which is preliminary data.</text>
</comment>
<dbReference type="PANTHER" id="PTHR43327">
    <property type="entry name" value="STOMATIN-LIKE PROTEIN 2, MITOCHONDRIAL"/>
    <property type="match status" value="1"/>
</dbReference>
<keyword evidence="3" id="KW-1185">Reference proteome</keyword>
<gene>
    <name evidence="2" type="ORF">WMG39_27860</name>
</gene>
<name>A0ABU8YWF1_9CYAN</name>
<reference evidence="2 3" key="1">
    <citation type="journal article" date="2020" name="Harmful Algae">
        <title>Molecular and morphological characterization of a novel dihydroanatoxin-a producing Microcoleus species (cyanobacteria) from the Russian River, California, USA.</title>
        <authorList>
            <person name="Conklin K.Y."/>
            <person name="Stancheva R."/>
            <person name="Otten T.G."/>
            <person name="Fadness R."/>
            <person name="Boyer G.L."/>
            <person name="Read B."/>
            <person name="Zhang X."/>
            <person name="Sheath R.G."/>
        </authorList>
    </citation>
    <scope>NUCLEOTIDE SEQUENCE [LARGE SCALE GENOMIC DNA]</scope>
    <source>
        <strain evidence="2 3">PTRS2</strain>
    </source>
</reference>
<feature type="domain" description="Band 7" evidence="1">
    <location>
        <begin position="20"/>
        <end position="178"/>
    </location>
</feature>
<dbReference type="InterPro" id="IPR036013">
    <property type="entry name" value="Band_7/SPFH_dom_sf"/>
</dbReference>
<dbReference type="SUPFAM" id="SSF117892">
    <property type="entry name" value="Band 7/SPFH domain"/>
    <property type="match status" value="1"/>
</dbReference>